<feature type="transmembrane region" description="Helical" evidence="8">
    <location>
        <begin position="245"/>
        <end position="270"/>
    </location>
</feature>
<feature type="transmembrane region" description="Helical" evidence="8">
    <location>
        <begin position="119"/>
        <end position="142"/>
    </location>
</feature>
<comment type="caution">
    <text evidence="9">The sequence shown here is derived from an EMBL/GenBank/DDBJ whole genome shotgun (WGS) entry which is preliminary data.</text>
</comment>
<keyword evidence="3" id="KW-0813">Transport</keyword>
<name>A0A364K263_9BACL</name>
<evidence type="ECO:0000256" key="8">
    <source>
        <dbReference type="SAM" id="Phobius"/>
    </source>
</evidence>
<feature type="transmembrane region" description="Helical" evidence="8">
    <location>
        <begin position="64"/>
        <end position="81"/>
    </location>
</feature>
<protein>
    <submittedName>
        <fullName evidence="9">Iron ABC transporter permease</fullName>
    </submittedName>
</protein>
<reference evidence="9 10" key="2">
    <citation type="submission" date="2018-06" db="EMBL/GenBank/DDBJ databases">
        <authorList>
            <person name="Zhirakovskaya E."/>
        </authorList>
    </citation>
    <scope>NUCLEOTIDE SEQUENCE [LARGE SCALE GENOMIC DNA]</scope>
    <source>
        <strain evidence="9 10">FBKL4.011</strain>
    </source>
</reference>
<feature type="transmembrane region" description="Helical" evidence="8">
    <location>
        <begin position="282"/>
        <end position="300"/>
    </location>
</feature>
<evidence type="ECO:0000256" key="7">
    <source>
        <dbReference type="ARBA" id="ARBA00023136"/>
    </source>
</evidence>
<feature type="transmembrane region" description="Helical" evidence="8">
    <location>
        <begin position="196"/>
        <end position="216"/>
    </location>
</feature>
<accession>A0A364K263</accession>
<dbReference type="Gene3D" id="1.10.3470.10">
    <property type="entry name" value="ABC transporter involved in vitamin B12 uptake, BtuC"/>
    <property type="match status" value="1"/>
</dbReference>
<reference evidence="9 10" key="1">
    <citation type="submission" date="2018-06" db="EMBL/GenBank/DDBJ databases">
        <title>Thermoflavimicrobium daqus sp. nov., a thermophilic microbe isolated from Moutai-flavour Daqu.</title>
        <authorList>
            <person name="Wang X."/>
            <person name="Zhou H."/>
        </authorList>
    </citation>
    <scope>NUCLEOTIDE SEQUENCE [LARGE SCALE GENOMIC DNA]</scope>
    <source>
        <strain evidence="9 10">FBKL4.011</strain>
    </source>
</reference>
<evidence type="ECO:0000256" key="1">
    <source>
        <dbReference type="ARBA" id="ARBA00004651"/>
    </source>
</evidence>
<feature type="transmembrane region" description="Helical" evidence="8">
    <location>
        <begin position="12"/>
        <end position="35"/>
    </location>
</feature>
<gene>
    <name evidence="9" type="ORF">DL897_14855</name>
</gene>
<keyword evidence="10" id="KW-1185">Reference proteome</keyword>
<feature type="transmembrane region" description="Helical" evidence="8">
    <location>
        <begin position="154"/>
        <end position="176"/>
    </location>
</feature>
<dbReference type="GO" id="GO:0033214">
    <property type="term" value="P:siderophore-iron import into cell"/>
    <property type="evidence" value="ECO:0007669"/>
    <property type="project" value="TreeGrafter"/>
</dbReference>
<comment type="subcellular location">
    <subcellularLocation>
        <location evidence="1">Cell membrane</location>
        <topology evidence="1">Multi-pass membrane protein</topology>
    </subcellularLocation>
</comment>
<sequence>MDLVQLKRVRLTIFIAILLLLAVFVISVATGYISLSPAQLGRTMIGKGSSKEYLVLFDFRLPKIMITILAGMGLAVSGAILQSITRNPLADSGILGINAGAGLMVVLYITFFTVESTSFLYILPLFALIGGILTATVIYLMSYKKGEGIDSTRLVLVGVGMAMAISGVILTLTIRLDKNQYTFIAEWIAGKIWGNDWIFVLALLPWILLLVPIAFLKSHVLNTLYLHESVSIGLGVPVERERIKLLFIAVALASASVSVTGGIAFVGLMSPHIARSLVGPRHQLLLPLAAMLGAILLLVADTIGRAILDPSGIPAGVIVTVIGAPYFMYLMAKRNA</sequence>
<dbReference type="AlphaFoldDB" id="A0A364K263"/>
<comment type="similarity">
    <text evidence="2">Belongs to the binding-protein-dependent transport system permease family. FecCD subfamily.</text>
</comment>
<evidence type="ECO:0000256" key="6">
    <source>
        <dbReference type="ARBA" id="ARBA00022989"/>
    </source>
</evidence>
<keyword evidence="4" id="KW-1003">Cell membrane</keyword>
<dbReference type="SUPFAM" id="SSF81345">
    <property type="entry name" value="ABC transporter involved in vitamin B12 uptake, BtuC"/>
    <property type="match status" value="1"/>
</dbReference>
<dbReference type="GO" id="GO:0005886">
    <property type="term" value="C:plasma membrane"/>
    <property type="evidence" value="ECO:0007669"/>
    <property type="project" value="UniProtKB-SubCell"/>
</dbReference>
<dbReference type="PANTHER" id="PTHR30472">
    <property type="entry name" value="FERRIC ENTEROBACTIN TRANSPORT SYSTEM PERMEASE PROTEIN"/>
    <property type="match status" value="1"/>
</dbReference>
<keyword evidence="7 8" id="KW-0472">Membrane</keyword>
<evidence type="ECO:0000256" key="3">
    <source>
        <dbReference type="ARBA" id="ARBA00022448"/>
    </source>
</evidence>
<dbReference type="GO" id="GO:0022857">
    <property type="term" value="F:transmembrane transporter activity"/>
    <property type="evidence" value="ECO:0007669"/>
    <property type="project" value="InterPro"/>
</dbReference>
<dbReference type="EMBL" id="QJKK01000010">
    <property type="protein sequence ID" value="RAL22107.1"/>
    <property type="molecule type" value="Genomic_DNA"/>
</dbReference>
<feature type="transmembrane region" description="Helical" evidence="8">
    <location>
        <begin position="93"/>
        <end position="113"/>
    </location>
</feature>
<dbReference type="Proteomes" id="UP000251213">
    <property type="component" value="Unassembled WGS sequence"/>
</dbReference>
<feature type="transmembrane region" description="Helical" evidence="8">
    <location>
        <begin position="312"/>
        <end position="332"/>
    </location>
</feature>
<evidence type="ECO:0000256" key="5">
    <source>
        <dbReference type="ARBA" id="ARBA00022692"/>
    </source>
</evidence>
<dbReference type="InterPro" id="IPR000522">
    <property type="entry name" value="ABC_transptr_permease_BtuC"/>
</dbReference>
<dbReference type="CDD" id="cd06550">
    <property type="entry name" value="TM_ABC_iron-siderophores_like"/>
    <property type="match status" value="1"/>
</dbReference>
<proteinExistence type="inferred from homology"/>
<evidence type="ECO:0000313" key="9">
    <source>
        <dbReference type="EMBL" id="RAL22107.1"/>
    </source>
</evidence>
<dbReference type="PANTHER" id="PTHR30472:SF69">
    <property type="entry name" value="HEME-IRON TRANSPORT SYSTEM PERMEASE PROTEIN ISDF-RELATED"/>
    <property type="match status" value="1"/>
</dbReference>
<dbReference type="OrthoDB" id="9811721at2"/>
<evidence type="ECO:0000256" key="4">
    <source>
        <dbReference type="ARBA" id="ARBA00022475"/>
    </source>
</evidence>
<organism evidence="9 10">
    <name type="scientific">Thermoflavimicrobium daqui</name>
    <dbReference type="NCBI Taxonomy" id="2137476"/>
    <lineage>
        <taxon>Bacteria</taxon>
        <taxon>Bacillati</taxon>
        <taxon>Bacillota</taxon>
        <taxon>Bacilli</taxon>
        <taxon>Bacillales</taxon>
        <taxon>Thermoactinomycetaceae</taxon>
        <taxon>Thermoflavimicrobium</taxon>
    </lineage>
</organism>
<dbReference type="InterPro" id="IPR037294">
    <property type="entry name" value="ABC_BtuC-like"/>
</dbReference>
<dbReference type="Pfam" id="PF01032">
    <property type="entry name" value="FecCD"/>
    <property type="match status" value="1"/>
</dbReference>
<keyword evidence="5 8" id="KW-0812">Transmembrane</keyword>
<evidence type="ECO:0000256" key="2">
    <source>
        <dbReference type="ARBA" id="ARBA00007935"/>
    </source>
</evidence>
<keyword evidence="6 8" id="KW-1133">Transmembrane helix</keyword>
<evidence type="ECO:0000313" key="10">
    <source>
        <dbReference type="Proteomes" id="UP000251213"/>
    </source>
</evidence>
<dbReference type="FunFam" id="1.10.3470.10:FF:000001">
    <property type="entry name" value="Vitamin B12 ABC transporter permease BtuC"/>
    <property type="match status" value="1"/>
</dbReference>